<evidence type="ECO:0000256" key="1">
    <source>
        <dbReference type="SAM" id="Phobius"/>
    </source>
</evidence>
<keyword evidence="3" id="KW-1185">Reference proteome</keyword>
<reference evidence="3" key="1">
    <citation type="submission" date="2015-03" db="EMBL/GenBank/DDBJ databases">
        <title>Luteipulveratus halotolerans sp. nov., a novel actinobacterium (Dermacoccaceae) from Sarawak, Malaysia.</title>
        <authorList>
            <person name="Juboi H."/>
            <person name="Basik A."/>
            <person name="Shamsul S.S."/>
            <person name="Arnold P."/>
            <person name="Schmitt E.K."/>
            <person name="Sanglier J.-J."/>
            <person name="Yeo T."/>
        </authorList>
    </citation>
    <scope>NUCLEOTIDE SEQUENCE [LARGE SCALE GENOMIC DNA]</scope>
    <source>
        <strain evidence="3">C296001</strain>
    </source>
</reference>
<keyword evidence="1" id="KW-0472">Membrane</keyword>
<feature type="transmembrane region" description="Helical" evidence="1">
    <location>
        <begin position="65"/>
        <end position="86"/>
    </location>
</feature>
<proteinExistence type="predicted"/>
<name>A0A0L6CNS0_9MICO</name>
<keyword evidence="1" id="KW-1133">Transmembrane helix</keyword>
<protein>
    <submittedName>
        <fullName evidence="2">Membrane protein</fullName>
    </submittedName>
</protein>
<keyword evidence="1" id="KW-0812">Transmembrane</keyword>
<dbReference type="EMBL" id="LAIR01000002">
    <property type="protein sequence ID" value="KNX39295.1"/>
    <property type="molecule type" value="Genomic_DNA"/>
</dbReference>
<dbReference type="OrthoDB" id="3698172at2"/>
<accession>A0A0L6CNS0</accession>
<gene>
    <name evidence="2" type="ORF">VV01_07790</name>
</gene>
<dbReference type="InterPro" id="IPR021414">
    <property type="entry name" value="DUF3054"/>
</dbReference>
<sequence length="127" mass="13388">MTPRTAGALAADTLLVLVFAAIGRASHDEGNALLGVLGTAWPFVAGVGVGWVVVHRTGRRTAVDLGPGITVWLCAVVIGMLLRRLVGDGTALSFVIVATLVLGLFLLGWRAAYAAWERRSAQRPLEK</sequence>
<organism evidence="2 3">
    <name type="scientific">Luteipulveratus halotolerans</name>
    <dbReference type="NCBI Taxonomy" id="1631356"/>
    <lineage>
        <taxon>Bacteria</taxon>
        <taxon>Bacillati</taxon>
        <taxon>Actinomycetota</taxon>
        <taxon>Actinomycetes</taxon>
        <taxon>Micrococcales</taxon>
        <taxon>Dermacoccaceae</taxon>
        <taxon>Luteipulveratus</taxon>
    </lineage>
</organism>
<evidence type="ECO:0000313" key="3">
    <source>
        <dbReference type="Proteomes" id="UP000037397"/>
    </source>
</evidence>
<comment type="caution">
    <text evidence="2">The sequence shown here is derived from an EMBL/GenBank/DDBJ whole genome shotgun (WGS) entry which is preliminary data.</text>
</comment>
<dbReference type="Pfam" id="PF11255">
    <property type="entry name" value="DUF3054"/>
    <property type="match status" value="1"/>
</dbReference>
<dbReference type="Proteomes" id="UP000037397">
    <property type="component" value="Unassembled WGS sequence"/>
</dbReference>
<feature type="transmembrane region" description="Helical" evidence="1">
    <location>
        <begin position="92"/>
        <end position="113"/>
    </location>
</feature>
<dbReference type="RefSeq" id="WP_050671797.1">
    <property type="nucleotide sequence ID" value="NZ_LAIR01000002.1"/>
</dbReference>
<feature type="transmembrane region" description="Helical" evidence="1">
    <location>
        <begin position="30"/>
        <end position="53"/>
    </location>
</feature>
<dbReference type="AlphaFoldDB" id="A0A0L6CNS0"/>
<dbReference type="STRING" id="1631356.VV01_07790"/>
<evidence type="ECO:0000313" key="2">
    <source>
        <dbReference type="EMBL" id="KNX39295.1"/>
    </source>
</evidence>